<protein>
    <submittedName>
        <fullName evidence="5">T9SS type A sorting domain-containing protein</fullName>
    </submittedName>
</protein>
<keyword evidence="2" id="KW-0325">Glycoprotein</keyword>
<dbReference type="GO" id="GO:0004181">
    <property type="term" value="F:metallocarboxypeptidase activity"/>
    <property type="evidence" value="ECO:0007669"/>
    <property type="project" value="InterPro"/>
</dbReference>
<dbReference type="Gene3D" id="2.60.40.1120">
    <property type="entry name" value="Carboxypeptidase-like, regulatory domain"/>
    <property type="match status" value="1"/>
</dbReference>
<name>A0A7C6AA00_UNCW3</name>
<dbReference type="GO" id="GO:0006518">
    <property type="term" value="P:peptide metabolic process"/>
    <property type="evidence" value="ECO:0007669"/>
    <property type="project" value="TreeGrafter"/>
</dbReference>
<dbReference type="PROSITE" id="PS00132">
    <property type="entry name" value="CARBOXYPEPT_ZN_1"/>
    <property type="match status" value="1"/>
</dbReference>
<organism evidence="5">
    <name type="scientific">candidate division WOR-3 bacterium</name>
    <dbReference type="NCBI Taxonomy" id="2052148"/>
    <lineage>
        <taxon>Bacteria</taxon>
        <taxon>Bacteria division WOR-3</taxon>
    </lineage>
</organism>
<dbReference type="InterPro" id="IPR000834">
    <property type="entry name" value="Peptidase_M14"/>
</dbReference>
<dbReference type="InterPro" id="IPR057246">
    <property type="entry name" value="CARBOXYPEPT_ZN_1"/>
</dbReference>
<evidence type="ECO:0000259" key="4">
    <source>
        <dbReference type="PROSITE" id="PS52035"/>
    </source>
</evidence>
<dbReference type="GO" id="GO:0008270">
    <property type="term" value="F:zinc ion binding"/>
    <property type="evidence" value="ECO:0007669"/>
    <property type="project" value="InterPro"/>
</dbReference>
<accession>A0A7C6AA00</accession>
<dbReference type="AlphaFoldDB" id="A0A7C6AA00"/>
<dbReference type="EMBL" id="DTLI01000173">
    <property type="protein sequence ID" value="HHS52647.1"/>
    <property type="molecule type" value="Genomic_DNA"/>
</dbReference>
<dbReference type="InterPro" id="IPR026444">
    <property type="entry name" value="Secre_tail"/>
</dbReference>
<evidence type="ECO:0000256" key="1">
    <source>
        <dbReference type="ARBA" id="ARBA00005988"/>
    </source>
</evidence>
<reference evidence="5" key="1">
    <citation type="journal article" date="2020" name="mSystems">
        <title>Genome- and Community-Level Interaction Insights into Carbon Utilization and Element Cycling Functions of Hydrothermarchaeota in Hydrothermal Sediment.</title>
        <authorList>
            <person name="Zhou Z."/>
            <person name="Liu Y."/>
            <person name="Xu W."/>
            <person name="Pan J."/>
            <person name="Luo Z.H."/>
            <person name="Li M."/>
        </authorList>
    </citation>
    <scope>NUCLEOTIDE SEQUENCE [LARGE SCALE GENOMIC DNA]</scope>
    <source>
        <strain evidence="5">SpSt-876</strain>
    </source>
</reference>
<dbReference type="PANTHER" id="PTHR11532">
    <property type="entry name" value="PROTEASE M14 CARBOXYPEPTIDASE"/>
    <property type="match status" value="1"/>
</dbReference>
<dbReference type="InterPro" id="IPR008969">
    <property type="entry name" value="CarboxyPept-like_regulatory"/>
</dbReference>
<evidence type="ECO:0000256" key="3">
    <source>
        <dbReference type="PROSITE-ProRule" id="PRU01379"/>
    </source>
</evidence>
<dbReference type="Pfam" id="PF18962">
    <property type="entry name" value="Por_Secre_tail"/>
    <property type="match status" value="1"/>
</dbReference>
<dbReference type="SUPFAM" id="SSF53187">
    <property type="entry name" value="Zn-dependent exopeptidases"/>
    <property type="match status" value="1"/>
</dbReference>
<gene>
    <name evidence="5" type="ORF">ENW73_07275</name>
</gene>
<comment type="similarity">
    <text evidence="1 3">Belongs to the peptidase M14 family.</text>
</comment>
<feature type="active site" description="Proton donor/acceptor" evidence="3">
    <location>
        <position position="345"/>
    </location>
</feature>
<dbReference type="Pfam" id="PF00246">
    <property type="entry name" value="Peptidase_M14"/>
    <property type="match status" value="1"/>
</dbReference>
<feature type="domain" description="Peptidase M14" evidence="4">
    <location>
        <begin position="109"/>
        <end position="373"/>
    </location>
</feature>
<dbReference type="GO" id="GO:0005615">
    <property type="term" value="C:extracellular space"/>
    <property type="evidence" value="ECO:0007669"/>
    <property type="project" value="TreeGrafter"/>
</dbReference>
<evidence type="ECO:0000313" key="5">
    <source>
        <dbReference type="EMBL" id="HHS52647.1"/>
    </source>
</evidence>
<dbReference type="Gene3D" id="3.40.630.10">
    <property type="entry name" value="Zn peptidases"/>
    <property type="match status" value="1"/>
</dbReference>
<dbReference type="NCBIfam" id="TIGR04183">
    <property type="entry name" value="Por_Secre_tail"/>
    <property type="match status" value="1"/>
</dbReference>
<proteinExistence type="inferred from homology"/>
<dbReference type="SMART" id="SM00631">
    <property type="entry name" value="Zn_pept"/>
    <property type="match status" value="1"/>
</dbReference>
<dbReference type="PANTHER" id="PTHR11532:SF57">
    <property type="entry name" value="CARBOXYPEPTIDASE D, B"/>
    <property type="match status" value="1"/>
</dbReference>
<dbReference type="SUPFAM" id="SSF49464">
    <property type="entry name" value="Carboxypeptidase regulatory domain-like"/>
    <property type="match status" value="1"/>
</dbReference>
<sequence length="722" mass="80438">MLAFSLNLDKIFLSMLNFILTFVFLIRPTEPSASTPFVTPERVIRIEIPYHDVVYQLQDKVDLAIIDAQDHFITAYADDRKIQEIEALGYKVTILIPDYQQELAKILQGYHSYAQVCSIMTALSQTYPSITKLETLGFSVLARPILAMKVTDNPWFEEPEPEIRLVGAHHGNEKISTEITLAFLQYLVENYASNPQVQYLVDNREIWVIPIFNVDGHIANRRTNNNGVDLNRDYGYMWSGEGSSPSPFSQPETKAMRLHSEANNITLEYEYHSTASYVNYLWDHHPQDPPDSGLIINISQRYADSTYGSQTTQLVKINGYDWYYVRGSAQDALFGIWGGIGTTIETQQPSQQGRIDSICIANRRALLAMITLAGYGIEGTVRDSITSEPLFALVQFTDPLRWSVYTDKNCGDFHKMVAPGAYTVKVSAQGYATKIVENVVVPAQGSVNLEIFLTPSNSIDNYIQKLVWVRRDRPDVAYRTITNACLGEPDGIPYSLGVGGTIVLEAFPAIKNLPGFDFTVFESDTAPESYTVYVSNVWDGTWYLCGVGLGTTSFDLSTPSLDSARYIKIVDAGGGSTSDPYAGFDLDAVSYKSERTAIAHTPNTSLLNSNLMLYPNPTSSNLTISYQSIANGNFTLKLYSVTGKLVTSINLTEKRPGEYQNSWNLKDKSGKRVPAGIYLGILETGTIKQRGKAPLNPQKDFFLKTGELRGFPSTKNKIIVSR</sequence>
<comment type="caution">
    <text evidence="5">The sequence shown here is derived from an EMBL/GenBank/DDBJ whole genome shotgun (WGS) entry which is preliminary data.</text>
</comment>
<dbReference type="GO" id="GO:0016485">
    <property type="term" value="P:protein processing"/>
    <property type="evidence" value="ECO:0007669"/>
    <property type="project" value="TreeGrafter"/>
</dbReference>
<dbReference type="PROSITE" id="PS52035">
    <property type="entry name" value="PEPTIDASE_M14"/>
    <property type="match status" value="1"/>
</dbReference>
<evidence type="ECO:0000256" key="2">
    <source>
        <dbReference type="ARBA" id="ARBA00023180"/>
    </source>
</evidence>
<dbReference type="Gene3D" id="2.60.40.4070">
    <property type="match status" value="1"/>
</dbReference>
<dbReference type="InterPro" id="IPR050753">
    <property type="entry name" value="Peptidase_M14_domain"/>
</dbReference>
<dbReference type="Pfam" id="PF13620">
    <property type="entry name" value="CarboxypepD_reg"/>
    <property type="match status" value="1"/>
</dbReference>